<evidence type="ECO:0000313" key="2">
    <source>
        <dbReference type="EMBL" id="AWW35988.1"/>
    </source>
</evidence>
<dbReference type="AlphaFoldDB" id="A0A2Z4ITN9"/>
<organism evidence="2 3">
    <name type="scientific">Streptomyces cadmiisoli</name>
    <dbReference type="NCBI Taxonomy" id="2184053"/>
    <lineage>
        <taxon>Bacteria</taxon>
        <taxon>Bacillati</taxon>
        <taxon>Actinomycetota</taxon>
        <taxon>Actinomycetes</taxon>
        <taxon>Kitasatosporales</taxon>
        <taxon>Streptomycetaceae</taxon>
        <taxon>Streptomyces</taxon>
        <taxon>Streptomyces aurantiacus group</taxon>
    </lineage>
</organism>
<keyword evidence="3" id="KW-1185">Reference proteome</keyword>
<dbReference type="SUPFAM" id="SSF51735">
    <property type="entry name" value="NAD(P)-binding Rossmann-fold domains"/>
    <property type="match status" value="1"/>
</dbReference>
<dbReference type="Proteomes" id="UP000249616">
    <property type="component" value="Chromosome"/>
</dbReference>
<evidence type="ECO:0000259" key="1">
    <source>
        <dbReference type="Pfam" id="PF01370"/>
    </source>
</evidence>
<sequence>MAVTGCQGYLGSAVVEHLRHGGTACRSGLGRLQELRPGSVDSRAVIHCAGALRSRPAPEIWHANVVCLTPLLRAIDPDCVVVLASSRAAAAPPNEQDLYGRSKNAAEQIADQHPGPVRIVRLTVLAGPSPAGLGDSFVSRMTDAALRTGAIRIPADERTVDFLDVREAAAVMAGLTDPARPWPDAEPVDATSGPLELTAVARATAEAVQEATGRRVRVVRTGLPAGSRQPPADPTRWARLRTAAGVTPRAPLSTIRDTVRARVRAGELSTL</sequence>
<dbReference type="InterPro" id="IPR050177">
    <property type="entry name" value="Lipid_A_modif_metabolic_enz"/>
</dbReference>
<name>A0A2Z4ITN9_9ACTN</name>
<dbReference type="KEGG" id="scad:DN051_04435"/>
<protein>
    <recommendedName>
        <fullName evidence="1">NAD-dependent epimerase/dehydratase domain-containing protein</fullName>
    </recommendedName>
</protein>
<evidence type="ECO:0000313" key="3">
    <source>
        <dbReference type="Proteomes" id="UP000249616"/>
    </source>
</evidence>
<dbReference type="Gene3D" id="3.40.50.720">
    <property type="entry name" value="NAD(P)-binding Rossmann-like Domain"/>
    <property type="match status" value="1"/>
</dbReference>
<feature type="domain" description="NAD-dependent epimerase/dehydratase" evidence="1">
    <location>
        <begin position="2"/>
        <end position="173"/>
    </location>
</feature>
<proteinExistence type="predicted"/>
<dbReference type="InterPro" id="IPR036291">
    <property type="entry name" value="NAD(P)-bd_dom_sf"/>
</dbReference>
<dbReference type="Pfam" id="PF01370">
    <property type="entry name" value="Epimerase"/>
    <property type="match status" value="1"/>
</dbReference>
<dbReference type="EMBL" id="CP030073">
    <property type="protein sequence ID" value="AWW35988.1"/>
    <property type="molecule type" value="Genomic_DNA"/>
</dbReference>
<gene>
    <name evidence="2" type="ORF">DN051_04435</name>
</gene>
<accession>A0A2Z4ITN9</accession>
<dbReference type="PANTHER" id="PTHR43245">
    <property type="entry name" value="BIFUNCTIONAL POLYMYXIN RESISTANCE PROTEIN ARNA"/>
    <property type="match status" value="1"/>
</dbReference>
<dbReference type="InterPro" id="IPR001509">
    <property type="entry name" value="Epimerase_deHydtase"/>
</dbReference>
<reference evidence="2 3" key="1">
    <citation type="journal article" date="2019" name="Int. J. Syst. Evol. Microbiol.">
        <title>Streptomyces cadmiisoli sp. nov., a novel actinomycete isolated from cadmium-contaminated soil.</title>
        <authorList>
            <person name="Li K."/>
            <person name="Tang X."/>
            <person name="Zhao J."/>
            <person name="Guo Y."/>
            <person name="Tang Y."/>
            <person name="Gao J."/>
        </authorList>
    </citation>
    <scope>NUCLEOTIDE SEQUENCE [LARGE SCALE GENOMIC DNA]</scope>
    <source>
        <strain evidence="2 3">ZFG47</strain>
    </source>
</reference>